<dbReference type="GO" id="GO:0006935">
    <property type="term" value="P:chemotaxis"/>
    <property type="evidence" value="ECO:0007669"/>
    <property type="project" value="UniProtKB-KW"/>
</dbReference>
<evidence type="ECO:0000256" key="7">
    <source>
        <dbReference type="ARBA" id="ARBA00023157"/>
    </source>
</evidence>
<evidence type="ECO:0000256" key="8">
    <source>
        <dbReference type="ARBA" id="ARBA00023198"/>
    </source>
</evidence>
<dbReference type="Gene3D" id="3.10.450.10">
    <property type="match status" value="1"/>
</dbReference>
<keyword evidence="12" id="KW-1185">Reference proteome</keyword>
<feature type="chain" id="PRO_5042935155" description="Retinoic acid receptor responder protein 2" evidence="10">
    <location>
        <begin position="22"/>
        <end position="165"/>
    </location>
</feature>
<dbReference type="GO" id="GO:0005102">
    <property type="term" value="F:signaling receptor binding"/>
    <property type="evidence" value="ECO:0007669"/>
    <property type="project" value="InterPro"/>
</dbReference>
<dbReference type="GeneID" id="120811582"/>
<keyword evidence="6" id="KW-0221">Differentiation</keyword>
<evidence type="ECO:0000256" key="3">
    <source>
        <dbReference type="ARBA" id="ARBA00022500"/>
    </source>
</evidence>
<dbReference type="GeneTree" id="ENSGT00400000024709"/>
<dbReference type="Proteomes" id="UP000007635">
    <property type="component" value="Chromosome XXI"/>
</dbReference>
<evidence type="ECO:0000256" key="4">
    <source>
        <dbReference type="ARBA" id="ARBA00022525"/>
    </source>
</evidence>
<comment type="subcellular location">
    <subcellularLocation>
        <location evidence="1">Secreted</location>
    </subcellularLocation>
</comment>
<dbReference type="RefSeq" id="XP_040022996.1">
    <property type="nucleotide sequence ID" value="XM_040167062.1"/>
</dbReference>
<evidence type="ECO:0000256" key="2">
    <source>
        <dbReference type="ARBA" id="ARBA00018808"/>
    </source>
</evidence>
<evidence type="ECO:0000313" key="12">
    <source>
        <dbReference type="Proteomes" id="UP000007635"/>
    </source>
</evidence>
<dbReference type="KEGG" id="gat:120811582"/>
<dbReference type="GO" id="GO:0005576">
    <property type="term" value="C:extracellular region"/>
    <property type="evidence" value="ECO:0007669"/>
    <property type="project" value="UniProtKB-SubCell"/>
</dbReference>
<keyword evidence="4" id="KW-0964">Secreted</keyword>
<evidence type="ECO:0000256" key="9">
    <source>
        <dbReference type="ARBA" id="ARBA00032785"/>
    </source>
</evidence>
<evidence type="ECO:0000313" key="11">
    <source>
        <dbReference type="Ensembl" id="ENSGACP00000060230.1"/>
    </source>
</evidence>
<dbReference type="Ensembl" id="ENSGACT00000041533.1">
    <property type="protein sequence ID" value="ENSGACP00000060230.1"/>
    <property type="gene ID" value="ENSGACG00000026191.1"/>
</dbReference>
<dbReference type="GO" id="GO:0050994">
    <property type="term" value="P:regulation of lipid catabolic process"/>
    <property type="evidence" value="ECO:0007669"/>
    <property type="project" value="InterPro"/>
</dbReference>
<evidence type="ECO:0000256" key="1">
    <source>
        <dbReference type="ARBA" id="ARBA00004613"/>
    </source>
</evidence>
<keyword evidence="5 10" id="KW-0732">Signal</keyword>
<keyword evidence="8" id="KW-0395">Inflammatory response</keyword>
<evidence type="ECO:0000256" key="10">
    <source>
        <dbReference type="SAM" id="SignalP"/>
    </source>
</evidence>
<name>A0AAQ4RB44_GASAC</name>
<dbReference type="AlphaFoldDB" id="A0AAQ4RB44"/>
<proteinExistence type="predicted"/>
<reference evidence="11" key="2">
    <citation type="submission" date="2025-08" db="UniProtKB">
        <authorList>
            <consortium name="Ensembl"/>
        </authorList>
    </citation>
    <scope>IDENTIFICATION</scope>
</reference>
<dbReference type="PANTHER" id="PTHR15106">
    <property type="entry name" value="RETINOIC ACID RECEPTOR RESPONDER PROTEIN 2"/>
    <property type="match status" value="1"/>
</dbReference>
<keyword evidence="3" id="KW-0145">Chemotaxis</keyword>
<evidence type="ECO:0000256" key="5">
    <source>
        <dbReference type="ARBA" id="ARBA00022729"/>
    </source>
</evidence>
<dbReference type="InterPro" id="IPR029562">
    <property type="entry name" value="Chemerin"/>
</dbReference>
<accession>A0AAQ4RB44</accession>
<sequence length="165" mass="18583">MKMAAGSLLLVCAVVLCSVRAQDAYDQLPDDYKKGVDLALELLETHAGVNHRYRFLRSLEKSDTESGFGVKYLYHHFFLKPTTCARGTPASSPQTCPFRNDRPMIDCAVCYKTSADQIESRPKPYVHCIQRPRLSPEMRTTRTQHCKKMSYNSGAPTLLAQTGKH</sequence>
<evidence type="ECO:0000256" key="6">
    <source>
        <dbReference type="ARBA" id="ARBA00022782"/>
    </source>
</evidence>
<keyword evidence="7" id="KW-1015">Disulfide bond</keyword>
<reference evidence="11" key="3">
    <citation type="submission" date="2025-09" db="UniProtKB">
        <authorList>
            <consortium name="Ensembl"/>
        </authorList>
    </citation>
    <scope>IDENTIFICATION</scope>
</reference>
<feature type="signal peptide" evidence="10">
    <location>
        <begin position="1"/>
        <end position="21"/>
    </location>
</feature>
<dbReference type="PANTHER" id="PTHR15106:SF2">
    <property type="entry name" value="RETINOIC ACID RECEPTOR RESPONDER PROTEIN 2"/>
    <property type="match status" value="1"/>
</dbReference>
<dbReference type="SUPFAM" id="SSF54403">
    <property type="entry name" value="Cystatin/monellin"/>
    <property type="match status" value="1"/>
</dbReference>
<dbReference type="InterPro" id="IPR046350">
    <property type="entry name" value="Cystatin_sf"/>
</dbReference>
<organism evidence="11 12">
    <name type="scientific">Gasterosteus aculeatus aculeatus</name>
    <name type="common">three-spined stickleback</name>
    <dbReference type="NCBI Taxonomy" id="481459"/>
    <lineage>
        <taxon>Eukaryota</taxon>
        <taxon>Metazoa</taxon>
        <taxon>Chordata</taxon>
        <taxon>Craniata</taxon>
        <taxon>Vertebrata</taxon>
        <taxon>Euteleostomi</taxon>
        <taxon>Actinopterygii</taxon>
        <taxon>Neopterygii</taxon>
        <taxon>Teleostei</taxon>
        <taxon>Neoteleostei</taxon>
        <taxon>Acanthomorphata</taxon>
        <taxon>Eupercaria</taxon>
        <taxon>Perciformes</taxon>
        <taxon>Cottioidei</taxon>
        <taxon>Gasterosteales</taxon>
        <taxon>Gasterosteidae</taxon>
        <taxon>Gasterosteus</taxon>
    </lineage>
</organism>
<dbReference type="GO" id="GO:0006954">
    <property type="term" value="P:inflammatory response"/>
    <property type="evidence" value="ECO:0007669"/>
    <property type="project" value="UniProtKB-KW"/>
</dbReference>
<dbReference type="GO" id="GO:0030154">
    <property type="term" value="P:cell differentiation"/>
    <property type="evidence" value="ECO:0007669"/>
    <property type="project" value="UniProtKB-KW"/>
</dbReference>
<reference evidence="11 12" key="1">
    <citation type="journal article" date="2021" name="G3 (Bethesda)">
        <title>Improved contiguity of the threespine stickleback genome using long-read sequencing.</title>
        <authorList>
            <person name="Nath S."/>
            <person name="Shaw D.E."/>
            <person name="White M.A."/>
        </authorList>
    </citation>
    <scope>NUCLEOTIDE SEQUENCE [LARGE SCALE GENOMIC DNA]</scope>
    <source>
        <strain evidence="11 12">Lake Benthic</strain>
    </source>
</reference>
<protein>
    <recommendedName>
        <fullName evidence="2">Retinoic acid receptor responder protein 2</fullName>
    </recommendedName>
    <alternativeName>
        <fullName evidence="9">Chemerin</fullName>
    </alternativeName>
</protein>